<keyword evidence="3" id="KW-0378">Hydrolase</keyword>
<dbReference type="PANTHER" id="PTHR22946">
    <property type="entry name" value="DIENELACTONE HYDROLASE DOMAIN-CONTAINING PROTEIN-RELATED"/>
    <property type="match status" value="1"/>
</dbReference>
<dbReference type="eggNOG" id="COG1073">
    <property type="taxonomic scope" value="Bacteria"/>
</dbReference>
<dbReference type="InterPro" id="IPR029058">
    <property type="entry name" value="AB_hydrolase_fold"/>
</dbReference>
<dbReference type="HOGENOM" id="CLU_034451_2_0_9"/>
<evidence type="ECO:0000313" key="4">
    <source>
        <dbReference type="Proteomes" id="UP000011728"/>
    </source>
</evidence>
<dbReference type="STRING" id="36745.CLSAP_20120"/>
<gene>
    <name evidence="3" type="ORF">Cspa_c21910</name>
</gene>
<dbReference type="InterPro" id="IPR000073">
    <property type="entry name" value="AB_hydrolase_1"/>
</dbReference>
<dbReference type="Pfam" id="PF00561">
    <property type="entry name" value="Abhydrolase_1"/>
    <property type="match status" value="1"/>
</dbReference>
<accession>M1MMI6</accession>
<organism evidence="3 4">
    <name type="scientific">Clostridium saccharoperbutylacetonicum N1-4(HMT)</name>
    <dbReference type="NCBI Taxonomy" id="931276"/>
    <lineage>
        <taxon>Bacteria</taxon>
        <taxon>Bacillati</taxon>
        <taxon>Bacillota</taxon>
        <taxon>Clostridia</taxon>
        <taxon>Eubacteriales</taxon>
        <taxon>Clostridiaceae</taxon>
        <taxon>Clostridium</taxon>
    </lineage>
</organism>
<proteinExistence type="inferred from homology"/>
<evidence type="ECO:0000256" key="1">
    <source>
        <dbReference type="ARBA" id="ARBA00038115"/>
    </source>
</evidence>
<name>M1MMI6_9CLOT</name>
<dbReference type="SUPFAM" id="SSF53474">
    <property type="entry name" value="alpha/beta-Hydrolases"/>
    <property type="match status" value="1"/>
</dbReference>
<reference evidence="3 4" key="1">
    <citation type="submission" date="2013-02" db="EMBL/GenBank/DDBJ databases">
        <title>Genome sequence of Clostridium saccharoperbutylacetonicum N1-4(HMT).</title>
        <authorList>
            <person name="Poehlein A."/>
            <person name="Daniel R."/>
        </authorList>
    </citation>
    <scope>NUCLEOTIDE SEQUENCE [LARGE SCALE GENOMIC DNA]</scope>
    <source>
        <strain evidence="4">N1-4(HMT)</strain>
    </source>
</reference>
<protein>
    <submittedName>
        <fullName evidence="3">Alpha/beta fold family hydrolase</fullName>
    </submittedName>
</protein>
<keyword evidence="4" id="KW-1185">Reference proteome</keyword>
<evidence type="ECO:0000259" key="2">
    <source>
        <dbReference type="Pfam" id="PF00561"/>
    </source>
</evidence>
<feature type="domain" description="AB hydrolase-1" evidence="2">
    <location>
        <begin position="164"/>
        <end position="250"/>
    </location>
</feature>
<dbReference type="PANTHER" id="PTHR22946:SF12">
    <property type="entry name" value="CONIDIAL PIGMENT BIOSYNTHESIS PROTEIN AYG1 (AFU_ORTHOLOGUE AFUA_2G17550)"/>
    <property type="match status" value="1"/>
</dbReference>
<dbReference type="PATRIC" id="fig|931276.5.peg.2189"/>
<sequence>MLNNKIIKEKFPVGFYNDLHQDFSINFQMNRFYNWSNDEEMLKEMKKVSPYIHNYEDYINKFLELSEKALKEGKKLRAAYYLRGAEFYISETDPKKQACRKHFISLMQEYFHVKDSQHYKVPYENGFLSAYRFTPEAPKGTFVMFGGFDSYIEEIFSVAMIIKDEGYSVICFDGPGQGATIEDYKISMTHEWEKPVKAILDFFKTDDATLFGLSLGGYLAIRAAAFENRVKCVIADDICADFYQILLRQIPVNLREEFQALMLNQNDQEVNFLIKKLMKESLMLEWAVNQGMHITGTQTPYDFMSEMMLFNTKEISAKVEQDVLLMAAQEDHYIPLNQLFEQSKSLINVRSLTTRMFTRKENAQNHCHVGNIGLSIEVILNWLEQNSKQKTLLINNL</sequence>
<dbReference type="Gene3D" id="3.40.50.1820">
    <property type="entry name" value="alpha/beta hydrolase"/>
    <property type="match status" value="1"/>
</dbReference>
<evidence type="ECO:0000313" key="3">
    <source>
        <dbReference type="EMBL" id="AGF55956.1"/>
    </source>
</evidence>
<dbReference type="KEGG" id="csr:Cspa_c21910"/>
<dbReference type="GO" id="GO:0016787">
    <property type="term" value="F:hydrolase activity"/>
    <property type="evidence" value="ECO:0007669"/>
    <property type="project" value="UniProtKB-KW"/>
</dbReference>
<dbReference type="Proteomes" id="UP000011728">
    <property type="component" value="Chromosome"/>
</dbReference>
<dbReference type="RefSeq" id="WP_015392275.1">
    <property type="nucleotide sequence ID" value="NC_020291.1"/>
</dbReference>
<dbReference type="AlphaFoldDB" id="M1MMI6"/>
<dbReference type="EMBL" id="CP004121">
    <property type="protein sequence ID" value="AGF55956.1"/>
    <property type="molecule type" value="Genomic_DNA"/>
</dbReference>
<comment type="similarity">
    <text evidence="1">Belongs to the AB hydrolase superfamily. FUS2 hydrolase family.</text>
</comment>
<dbReference type="OrthoDB" id="9812921at2"/>
<dbReference type="InterPro" id="IPR050261">
    <property type="entry name" value="FrsA_esterase"/>
</dbReference>